<dbReference type="EMBL" id="CP053892">
    <property type="protein sequence ID" value="QKG22079.1"/>
    <property type="molecule type" value="Genomic_DNA"/>
</dbReference>
<feature type="region of interest" description="Disordered" evidence="1">
    <location>
        <begin position="41"/>
        <end position="66"/>
    </location>
</feature>
<evidence type="ECO:0000313" key="3">
    <source>
        <dbReference type="Proteomes" id="UP000501240"/>
    </source>
</evidence>
<feature type="compositionally biased region" description="Basic and acidic residues" evidence="1">
    <location>
        <begin position="167"/>
        <end position="181"/>
    </location>
</feature>
<dbReference type="Proteomes" id="UP000501240">
    <property type="component" value="Chromosome"/>
</dbReference>
<gene>
    <name evidence="2" type="ORF">ACTIVE_3717</name>
</gene>
<protein>
    <submittedName>
        <fullName evidence="2">Uncharacterized protein</fullName>
    </submittedName>
</protein>
<name>A0A7D3VT69_ACTVE</name>
<reference evidence="2 3" key="1">
    <citation type="submission" date="2020-05" db="EMBL/GenBank/DDBJ databases">
        <title>Actinomadura verrucosospora NRRL-B18236 (PFL_A860) Genome sequencing and assembly.</title>
        <authorList>
            <person name="Samborskyy M."/>
        </authorList>
    </citation>
    <scope>NUCLEOTIDE SEQUENCE [LARGE SCALE GENOMIC DNA]</scope>
    <source>
        <strain evidence="2 3">NRRL:B18236</strain>
    </source>
</reference>
<feature type="compositionally biased region" description="Basic and acidic residues" evidence="1">
    <location>
        <begin position="134"/>
        <end position="149"/>
    </location>
</feature>
<organism evidence="2 3">
    <name type="scientific">Actinomadura verrucosospora</name>
    <dbReference type="NCBI Taxonomy" id="46165"/>
    <lineage>
        <taxon>Bacteria</taxon>
        <taxon>Bacillati</taxon>
        <taxon>Actinomycetota</taxon>
        <taxon>Actinomycetes</taxon>
        <taxon>Streptosporangiales</taxon>
        <taxon>Thermomonosporaceae</taxon>
        <taxon>Actinomadura</taxon>
    </lineage>
</organism>
<proteinExistence type="predicted"/>
<feature type="compositionally biased region" description="Basic and acidic residues" evidence="1">
    <location>
        <begin position="41"/>
        <end position="61"/>
    </location>
</feature>
<evidence type="ECO:0000256" key="1">
    <source>
        <dbReference type="SAM" id="MobiDB-lite"/>
    </source>
</evidence>
<accession>A0A7D3VT69</accession>
<evidence type="ECO:0000313" key="2">
    <source>
        <dbReference type="EMBL" id="QKG22079.1"/>
    </source>
</evidence>
<keyword evidence="3" id="KW-1185">Reference proteome</keyword>
<feature type="region of interest" description="Disordered" evidence="1">
    <location>
        <begin position="86"/>
        <end position="192"/>
    </location>
</feature>
<sequence>MGGRRGAFELDVVLVGDVAVGAPPGLGGGGLVLGGVVGERDGPVGDGGARDHGRRGGDGRRFGGGLAGLAAGLDRGALGGGDRGGGLGAAPDAGDDDDLAGLADRGEAAPGAGFGEVAALGEEQFGEPLALDDGPGREPGQHAGRDDVQHVPGGLEGDPGEPQQQDPGHEHAEEHTDLDQRQRHRKPQVVQLVQPLLDAPYVRVRG</sequence>
<dbReference type="AlphaFoldDB" id="A0A7D3VT69"/>